<dbReference type="CDD" id="cd02138">
    <property type="entry name" value="TdsD-like"/>
    <property type="match status" value="1"/>
</dbReference>
<feature type="domain" description="Nitroreductase" evidence="3">
    <location>
        <begin position="83"/>
        <end position="153"/>
    </location>
</feature>
<dbReference type="InterPro" id="IPR029479">
    <property type="entry name" value="Nitroreductase"/>
</dbReference>
<comment type="caution">
    <text evidence="4">The sequence shown here is derived from an EMBL/GenBank/DDBJ whole genome shotgun (WGS) entry which is preliminary data.</text>
</comment>
<organism evidence="4 5">
    <name type="scientific">Bacillus suaedaesalsae</name>
    <dbReference type="NCBI Taxonomy" id="2810349"/>
    <lineage>
        <taxon>Bacteria</taxon>
        <taxon>Bacillati</taxon>
        <taxon>Bacillota</taxon>
        <taxon>Bacilli</taxon>
        <taxon>Bacillales</taxon>
        <taxon>Bacillaceae</taxon>
        <taxon>Bacillus</taxon>
    </lineage>
</organism>
<dbReference type="Pfam" id="PF00881">
    <property type="entry name" value="Nitroreductase"/>
    <property type="match status" value="2"/>
</dbReference>
<keyword evidence="5" id="KW-1185">Reference proteome</keyword>
<evidence type="ECO:0000313" key="4">
    <source>
        <dbReference type="EMBL" id="MBM6617006.1"/>
    </source>
</evidence>
<dbReference type="EMBL" id="JAFELM010000018">
    <property type="protein sequence ID" value="MBM6617006.1"/>
    <property type="molecule type" value="Genomic_DNA"/>
</dbReference>
<name>A0ABS2DHF9_9BACI</name>
<evidence type="ECO:0000256" key="1">
    <source>
        <dbReference type="ARBA" id="ARBA00007118"/>
    </source>
</evidence>
<dbReference type="RefSeq" id="WP_204202394.1">
    <property type="nucleotide sequence ID" value="NZ_JAFELM010000018.1"/>
</dbReference>
<accession>A0ABS2DHF9</accession>
<evidence type="ECO:0000259" key="3">
    <source>
        <dbReference type="Pfam" id="PF00881"/>
    </source>
</evidence>
<dbReference type="PANTHER" id="PTHR43673">
    <property type="entry name" value="NAD(P)H NITROREDUCTASE YDGI-RELATED"/>
    <property type="match status" value="1"/>
</dbReference>
<sequence length="186" mass="21341">MIEVEQFRKKEHDIDPVFINRWSPRSFSKKEVPEEVLMRIFEAARFAPSANNLQPWRFIIAQKKEDLERFHSFILEGNLIWCEKAPVIAVLISDKESGAHVFDAGTAWGYLALQATKEGLISHAMGGIDKEKARKVLNIPNNFDVQIAIAIGYQGDKVALPENLRAREYPSSRRPLKETIFEGEYR</sequence>
<comment type="similarity">
    <text evidence="1">Belongs to the nitroreductase family.</text>
</comment>
<feature type="domain" description="Nitroreductase" evidence="3">
    <location>
        <begin position="20"/>
        <end position="78"/>
    </location>
</feature>
<gene>
    <name evidence="4" type="ORF">JR050_04885</name>
</gene>
<dbReference type="InterPro" id="IPR000415">
    <property type="entry name" value="Nitroreductase-like"/>
</dbReference>
<dbReference type="Proteomes" id="UP001518925">
    <property type="component" value="Unassembled WGS sequence"/>
</dbReference>
<keyword evidence="2" id="KW-0560">Oxidoreductase</keyword>
<protein>
    <submittedName>
        <fullName evidence="4">Nitroreductase family protein</fullName>
    </submittedName>
</protein>
<proteinExistence type="inferred from homology"/>
<evidence type="ECO:0000256" key="2">
    <source>
        <dbReference type="ARBA" id="ARBA00023002"/>
    </source>
</evidence>
<evidence type="ECO:0000313" key="5">
    <source>
        <dbReference type="Proteomes" id="UP001518925"/>
    </source>
</evidence>
<dbReference type="PANTHER" id="PTHR43673:SF10">
    <property type="entry name" value="NADH DEHYDROGENASE_NAD(P)H NITROREDUCTASE XCC3605-RELATED"/>
    <property type="match status" value="1"/>
</dbReference>
<reference evidence="4 5" key="1">
    <citation type="submission" date="2021-02" db="EMBL/GenBank/DDBJ databases">
        <title>Bacillus sp. RD4P76, an endophyte from a halophyte.</title>
        <authorList>
            <person name="Sun J.-Q."/>
        </authorList>
    </citation>
    <scope>NUCLEOTIDE SEQUENCE [LARGE SCALE GENOMIC DNA]</scope>
    <source>
        <strain evidence="4 5">RD4P76</strain>
    </source>
</reference>
<dbReference type="SUPFAM" id="SSF55469">
    <property type="entry name" value="FMN-dependent nitroreductase-like"/>
    <property type="match status" value="1"/>
</dbReference>
<dbReference type="Gene3D" id="3.40.109.10">
    <property type="entry name" value="NADH Oxidase"/>
    <property type="match status" value="1"/>
</dbReference>